<reference evidence="1" key="1">
    <citation type="submission" date="2021-02" db="EMBL/GenBank/DDBJ databases">
        <authorList>
            <consortium name="DOE Joint Genome Institute"/>
            <person name="Ahrendt S."/>
            <person name="Looney B.P."/>
            <person name="Miyauchi S."/>
            <person name="Morin E."/>
            <person name="Drula E."/>
            <person name="Courty P.E."/>
            <person name="Chicoki N."/>
            <person name="Fauchery L."/>
            <person name="Kohler A."/>
            <person name="Kuo A."/>
            <person name="Labutti K."/>
            <person name="Pangilinan J."/>
            <person name="Lipzen A."/>
            <person name="Riley R."/>
            <person name="Andreopoulos W."/>
            <person name="He G."/>
            <person name="Johnson J."/>
            <person name="Barry K.W."/>
            <person name="Grigoriev I.V."/>
            <person name="Nagy L."/>
            <person name="Hibbett D."/>
            <person name="Henrissat B."/>
            <person name="Matheny P.B."/>
            <person name="Labbe J."/>
            <person name="Martin F."/>
        </authorList>
    </citation>
    <scope>NUCLEOTIDE SEQUENCE</scope>
    <source>
        <strain evidence="1">FP105234-sp</strain>
    </source>
</reference>
<organism evidence="1 2">
    <name type="scientific">Auriscalpium vulgare</name>
    <dbReference type="NCBI Taxonomy" id="40419"/>
    <lineage>
        <taxon>Eukaryota</taxon>
        <taxon>Fungi</taxon>
        <taxon>Dikarya</taxon>
        <taxon>Basidiomycota</taxon>
        <taxon>Agaricomycotina</taxon>
        <taxon>Agaricomycetes</taxon>
        <taxon>Russulales</taxon>
        <taxon>Auriscalpiaceae</taxon>
        <taxon>Auriscalpium</taxon>
    </lineage>
</organism>
<dbReference type="EMBL" id="MU276576">
    <property type="protein sequence ID" value="KAI0038160.1"/>
    <property type="molecule type" value="Genomic_DNA"/>
</dbReference>
<sequence length="437" mass="48926">MNLEEEQITVYTDGSCTNNGKLNSRCGSGIWISENHPHNTAARIGGQARTNQTGELAAIIIALSRVEPFVPIKFITDSEYVKKGLTEHLQMWEDNGWINVANSDMFQKAAYLLRSRSAPASFQWVKGHAGDIGNEKADRKADEGAKKDISFPLDLTVPPEWNLTGAKLASLTQSVAYHGIRQKAHPDTRSGPPSQLALARDALEAFTGSQETNQSLWKGISHKDIRKPIQTFLYRAMQNSYKLGDFWAARHDDDKARCGACLDPIESLEHILFQCDSDPVRIIWALATNLWPHGNETWPDLSLGIVLAAGNLEIFRQEAEEEGDDDNTSPKRMTGASRLLRILISESAHLIWKIRCERQIGGKTHTKASVINRWMRAVNERLTSDTLAARNILRTERAFDIVHSTWKGTLQDEIFLPFKWAKAPQVLVGIKTPRVLT</sequence>
<proteinExistence type="predicted"/>
<protein>
    <submittedName>
        <fullName evidence="1">Ribonuclease H-like protein</fullName>
    </submittedName>
</protein>
<keyword evidence="2" id="KW-1185">Reference proteome</keyword>
<accession>A0ACB8R340</accession>
<evidence type="ECO:0000313" key="1">
    <source>
        <dbReference type="EMBL" id="KAI0038160.1"/>
    </source>
</evidence>
<dbReference type="Proteomes" id="UP000814033">
    <property type="component" value="Unassembled WGS sequence"/>
</dbReference>
<comment type="caution">
    <text evidence="1">The sequence shown here is derived from an EMBL/GenBank/DDBJ whole genome shotgun (WGS) entry which is preliminary data.</text>
</comment>
<evidence type="ECO:0000313" key="2">
    <source>
        <dbReference type="Proteomes" id="UP000814033"/>
    </source>
</evidence>
<gene>
    <name evidence="1" type="ORF">FA95DRAFT_1506009</name>
</gene>
<reference evidence="1" key="2">
    <citation type="journal article" date="2022" name="New Phytol.">
        <title>Evolutionary transition to the ectomycorrhizal habit in the genomes of a hyperdiverse lineage of mushroom-forming fungi.</title>
        <authorList>
            <person name="Looney B."/>
            <person name="Miyauchi S."/>
            <person name="Morin E."/>
            <person name="Drula E."/>
            <person name="Courty P.E."/>
            <person name="Kohler A."/>
            <person name="Kuo A."/>
            <person name="LaButti K."/>
            <person name="Pangilinan J."/>
            <person name="Lipzen A."/>
            <person name="Riley R."/>
            <person name="Andreopoulos W."/>
            <person name="He G."/>
            <person name="Johnson J."/>
            <person name="Nolan M."/>
            <person name="Tritt A."/>
            <person name="Barry K.W."/>
            <person name="Grigoriev I.V."/>
            <person name="Nagy L.G."/>
            <person name="Hibbett D."/>
            <person name="Henrissat B."/>
            <person name="Matheny P.B."/>
            <person name="Labbe J."/>
            <person name="Martin F.M."/>
        </authorList>
    </citation>
    <scope>NUCLEOTIDE SEQUENCE</scope>
    <source>
        <strain evidence="1">FP105234-sp</strain>
    </source>
</reference>
<name>A0ACB8R340_9AGAM</name>